<dbReference type="AlphaFoldDB" id="A0A495VTC8"/>
<feature type="transmembrane region" description="Helical" evidence="1">
    <location>
        <begin position="66"/>
        <end position="86"/>
    </location>
</feature>
<evidence type="ECO:0000313" key="3">
    <source>
        <dbReference type="Proteomes" id="UP000282084"/>
    </source>
</evidence>
<comment type="caution">
    <text evidence="2">The sequence shown here is derived from an EMBL/GenBank/DDBJ whole genome shotgun (WGS) entry which is preliminary data.</text>
</comment>
<accession>A0A495VTC8</accession>
<dbReference type="Proteomes" id="UP000282084">
    <property type="component" value="Unassembled WGS sequence"/>
</dbReference>
<keyword evidence="1" id="KW-0472">Membrane</keyword>
<feature type="transmembrane region" description="Helical" evidence="1">
    <location>
        <begin position="127"/>
        <end position="155"/>
    </location>
</feature>
<name>A0A495VTC8_9PSEU</name>
<feature type="transmembrane region" description="Helical" evidence="1">
    <location>
        <begin position="170"/>
        <end position="189"/>
    </location>
</feature>
<evidence type="ECO:0000256" key="1">
    <source>
        <dbReference type="SAM" id="Phobius"/>
    </source>
</evidence>
<dbReference type="EMBL" id="RBXO01000001">
    <property type="protein sequence ID" value="RKT52474.1"/>
    <property type="molecule type" value="Genomic_DNA"/>
</dbReference>
<keyword evidence="1" id="KW-0812">Transmembrane</keyword>
<sequence length="193" mass="20078">MLAPWVWVLGLPLAIGWHATGQPVPALLWGLVVGVTGSVIPMVVIVRGARRGRWEGHHVTNREGRVVPFIACIGSLAVGVVILVVGDAPRQMLALALAMFATLVTCVAITFALPVGGARGWKISMHAAVAAGASVMLVIAYGPWLALSAIAVVLVDWSRVELGDHTRAQVVWGSVVGAAVGGGSYLWLVDVLG</sequence>
<keyword evidence="1" id="KW-1133">Transmembrane helix</keyword>
<evidence type="ECO:0008006" key="4">
    <source>
        <dbReference type="Google" id="ProtNLM"/>
    </source>
</evidence>
<evidence type="ECO:0000313" key="2">
    <source>
        <dbReference type="EMBL" id="RKT52474.1"/>
    </source>
</evidence>
<feature type="transmembrane region" description="Helical" evidence="1">
    <location>
        <begin position="26"/>
        <end position="46"/>
    </location>
</feature>
<protein>
    <recommendedName>
        <fullName evidence="4">PAP2 superfamily protein</fullName>
    </recommendedName>
</protein>
<reference evidence="2 3" key="1">
    <citation type="submission" date="2018-10" db="EMBL/GenBank/DDBJ databases">
        <title>Sequencing the genomes of 1000 actinobacteria strains.</title>
        <authorList>
            <person name="Klenk H.-P."/>
        </authorList>
    </citation>
    <scope>NUCLEOTIDE SEQUENCE [LARGE SCALE GENOMIC DNA]</scope>
    <source>
        <strain evidence="2 3">DSM 43800</strain>
    </source>
</reference>
<keyword evidence="3" id="KW-1185">Reference proteome</keyword>
<feature type="transmembrane region" description="Helical" evidence="1">
    <location>
        <begin position="92"/>
        <end position="115"/>
    </location>
</feature>
<gene>
    <name evidence="2" type="ORF">C8E97_0988</name>
</gene>
<organism evidence="2 3">
    <name type="scientific">Saccharothrix australiensis</name>
    <dbReference type="NCBI Taxonomy" id="2072"/>
    <lineage>
        <taxon>Bacteria</taxon>
        <taxon>Bacillati</taxon>
        <taxon>Actinomycetota</taxon>
        <taxon>Actinomycetes</taxon>
        <taxon>Pseudonocardiales</taxon>
        <taxon>Pseudonocardiaceae</taxon>
        <taxon>Saccharothrix</taxon>
    </lineage>
</organism>
<proteinExistence type="predicted"/>